<dbReference type="SUPFAM" id="SSF54211">
    <property type="entry name" value="Ribosomal protein S5 domain 2-like"/>
    <property type="match status" value="1"/>
</dbReference>
<name>A0A1M5JQ06_9GAMM</name>
<evidence type="ECO:0000256" key="4">
    <source>
        <dbReference type="ARBA" id="ARBA00022679"/>
    </source>
</evidence>
<dbReference type="InterPro" id="IPR004424">
    <property type="entry name" value="IspE"/>
</dbReference>
<evidence type="ECO:0000256" key="2">
    <source>
        <dbReference type="ARBA" id="ARBA00012052"/>
    </source>
</evidence>
<evidence type="ECO:0000256" key="5">
    <source>
        <dbReference type="ARBA" id="ARBA00022741"/>
    </source>
</evidence>
<feature type="domain" description="GHMP kinase N-terminal" evidence="11">
    <location>
        <begin position="83"/>
        <end position="157"/>
    </location>
</feature>
<feature type="domain" description="GHMP kinase C-terminal" evidence="12">
    <location>
        <begin position="213"/>
        <end position="276"/>
    </location>
</feature>
<dbReference type="EMBL" id="FQWZ01000001">
    <property type="protein sequence ID" value="SHG42495.1"/>
    <property type="molecule type" value="Genomic_DNA"/>
</dbReference>
<dbReference type="GO" id="GO:0019288">
    <property type="term" value="P:isopentenyl diphosphate biosynthetic process, methylerythritol 4-phosphate pathway"/>
    <property type="evidence" value="ECO:0007669"/>
    <property type="project" value="UniProtKB-UniRule"/>
</dbReference>
<evidence type="ECO:0000313" key="14">
    <source>
        <dbReference type="Proteomes" id="UP000199758"/>
    </source>
</evidence>
<dbReference type="STRING" id="490188.SAMN04488068_0126"/>
<reference evidence="13 14" key="1">
    <citation type="submission" date="2016-11" db="EMBL/GenBank/DDBJ databases">
        <authorList>
            <person name="Jaros S."/>
            <person name="Januszkiewicz K."/>
            <person name="Wedrychowicz H."/>
        </authorList>
    </citation>
    <scope>NUCLEOTIDE SEQUENCE [LARGE SCALE GENOMIC DNA]</scope>
    <source>
        <strain evidence="13 14">CGMCC 1.7049</strain>
    </source>
</reference>
<dbReference type="OrthoDB" id="9809438at2"/>
<protein>
    <recommendedName>
        <fullName evidence="3 10">4-diphosphocytidyl-2-C-methyl-D-erythritol kinase</fullName>
        <shortName evidence="10">CMK</shortName>
        <ecNumber evidence="2 10">2.7.1.148</ecNumber>
    </recommendedName>
    <alternativeName>
        <fullName evidence="9 10">4-(cytidine-5'-diphospho)-2-C-methyl-D-erythritol kinase</fullName>
    </alternativeName>
</protein>
<dbReference type="GO" id="GO:0016114">
    <property type="term" value="P:terpenoid biosynthetic process"/>
    <property type="evidence" value="ECO:0007669"/>
    <property type="project" value="UniProtKB-UniRule"/>
</dbReference>
<evidence type="ECO:0000313" key="13">
    <source>
        <dbReference type="EMBL" id="SHG42495.1"/>
    </source>
</evidence>
<evidence type="ECO:0000256" key="10">
    <source>
        <dbReference type="HAMAP-Rule" id="MF_00061"/>
    </source>
</evidence>
<accession>A0A1M5JQ06</accession>
<dbReference type="AlphaFoldDB" id="A0A1M5JQ06"/>
<feature type="binding site" evidence="10">
    <location>
        <begin position="110"/>
        <end position="120"/>
    </location>
    <ligand>
        <name>ATP</name>
        <dbReference type="ChEBI" id="CHEBI:30616"/>
    </ligand>
</feature>
<dbReference type="GO" id="GO:0005524">
    <property type="term" value="F:ATP binding"/>
    <property type="evidence" value="ECO:0007669"/>
    <property type="project" value="UniProtKB-UniRule"/>
</dbReference>
<keyword evidence="6 10" id="KW-0418">Kinase</keyword>
<feature type="active site" evidence="10">
    <location>
        <position position="27"/>
    </location>
</feature>
<dbReference type="UniPathway" id="UPA00056">
    <property type="reaction ID" value="UER00094"/>
</dbReference>
<dbReference type="PANTHER" id="PTHR43527:SF2">
    <property type="entry name" value="4-DIPHOSPHOCYTIDYL-2-C-METHYL-D-ERYTHRITOL KINASE, CHLOROPLASTIC"/>
    <property type="match status" value="1"/>
</dbReference>
<proteinExistence type="inferred from homology"/>
<evidence type="ECO:0000259" key="11">
    <source>
        <dbReference type="Pfam" id="PF00288"/>
    </source>
</evidence>
<keyword evidence="8 10" id="KW-0414">Isoprene biosynthesis</keyword>
<dbReference type="EC" id="2.7.1.148" evidence="2 10"/>
<dbReference type="Proteomes" id="UP000199758">
    <property type="component" value="Unassembled WGS sequence"/>
</dbReference>
<evidence type="ECO:0000256" key="8">
    <source>
        <dbReference type="ARBA" id="ARBA00023229"/>
    </source>
</evidence>
<dbReference type="InterPro" id="IPR036554">
    <property type="entry name" value="GHMP_kinase_C_sf"/>
</dbReference>
<evidence type="ECO:0000259" key="12">
    <source>
        <dbReference type="Pfam" id="PF08544"/>
    </source>
</evidence>
<dbReference type="InterPro" id="IPR006204">
    <property type="entry name" value="GHMP_kinase_N_dom"/>
</dbReference>
<dbReference type="GO" id="GO:0050515">
    <property type="term" value="F:4-(cytidine 5'-diphospho)-2-C-methyl-D-erythritol kinase activity"/>
    <property type="evidence" value="ECO:0007669"/>
    <property type="project" value="UniProtKB-UniRule"/>
</dbReference>
<dbReference type="Gene3D" id="3.30.230.10">
    <property type="match status" value="1"/>
</dbReference>
<gene>
    <name evidence="10" type="primary">ispE</name>
    <name evidence="13" type="ORF">SAMN04488068_0126</name>
</gene>
<evidence type="ECO:0000256" key="7">
    <source>
        <dbReference type="ARBA" id="ARBA00022840"/>
    </source>
</evidence>
<dbReference type="Pfam" id="PF00288">
    <property type="entry name" value="GHMP_kinases_N"/>
    <property type="match status" value="1"/>
</dbReference>
<dbReference type="InterPro" id="IPR013750">
    <property type="entry name" value="GHMP_kinase_C_dom"/>
</dbReference>
<feature type="active site" evidence="10">
    <location>
        <position position="152"/>
    </location>
</feature>
<keyword evidence="5 10" id="KW-0547">Nucleotide-binding</keyword>
<dbReference type="RefSeq" id="WP_084083042.1">
    <property type="nucleotide sequence ID" value="NZ_FQWZ01000001.1"/>
</dbReference>
<dbReference type="InterPro" id="IPR014721">
    <property type="entry name" value="Ribsml_uS5_D2-typ_fold_subgr"/>
</dbReference>
<comment type="catalytic activity">
    <reaction evidence="10">
        <text>4-CDP-2-C-methyl-D-erythritol + ATP = 4-CDP-2-C-methyl-D-erythritol 2-phosphate + ADP + H(+)</text>
        <dbReference type="Rhea" id="RHEA:18437"/>
        <dbReference type="ChEBI" id="CHEBI:15378"/>
        <dbReference type="ChEBI" id="CHEBI:30616"/>
        <dbReference type="ChEBI" id="CHEBI:57823"/>
        <dbReference type="ChEBI" id="CHEBI:57919"/>
        <dbReference type="ChEBI" id="CHEBI:456216"/>
        <dbReference type="EC" id="2.7.1.148"/>
    </reaction>
</comment>
<dbReference type="SUPFAM" id="SSF55060">
    <property type="entry name" value="GHMP Kinase, C-terminal domain"/>
    <property type="match status" value="1"/>
</dbReference>
<evidence type="ECO:0000256" key="3">
    <source>
        <dbReference type="ARBA" id="ARBA00017473"/>
    </source>
</evidence>
<dbReference type="PIRSF" id="PIRSF010376">
    <property type="entry name" value="IspE"/>
    <property type="match status" value="1"/>
</dbReference>
<keyword evidence="7 10" id="KW-0067">ATP-binding</keyword>
<comment type="function">
    <text evidence="10">Catalyzes the phosphorylation of the position 2 hydroxy group of 4-diphosphocytidyl-2C-methyl-D-erythritol.</text>
</comment>
<keyword evidence="4 10" id="KW-0808">Transferase</keyword>
<dbReference type="Pfam" id="PF08544">
    <property type="entry name" value="GHMP_kinases_C"/>
    <property type="match status" value="1"/>
</dbReference>
<keyword evidence="14" id="KW-1185">Reference proteome</keyword>
<sequence>MGRAAPHTRDSLTHPFAVDTAWPAPAKLNLFLHVTGRRRDGYHELQTVFQFLDYCDLLYFVPRGDGVCRRVEGPDEIPADRDLVVRAARLLSEVSGAGLGADIRVDKRIPIGGGLGGGSSNAATTLVALNRIWNLGLPFDEIAELGLRLGADVPVFVRAHAAWAEGVGERLWPIDLPEPWYLVVTPPLSVSTAAVFASPDLRRDTPLVDLQAFRSGVVGNDCEPVTRALHPEVGEVLDWLAGHGIARMSGTGASCFIACDTIKQAEAIRHEVPAQWQAFIARGLNRSPLADIMRGL</sequence>
<comment type="pathway">
    <text evidence="10">Isoprenoid biosynthesis; isopentenyl diphosphate biosynthesis via DXP pathway; isopentenyl diphosphate from 1-deoxy-D-xylulose 5-phosphate: step 3/6.</text>
</comment>
<dbReference type="HAMAP" id="MF_00061">
    <property type="entry name" value="IspE"/>
    <property type="match status" value="1"/>
</dbReference>
<dbReference type="NCBIfam" id="TIGR00154">
    <property type="entry name" value="ispE"/>
    <property type="match status" value="1"/>
</dbReference>
<dbReference type="Gene3D" id="3.30.70.890">
    <property type="entry name" value="GHMP kinase, C-terminal domain"/>
    <property type="match status" value="1"/>
</dbReference>
<organism evidence="13 14">
    <name type="scientific">Hydrocarboniphaga daqingensis</name>
    <dbReference type="NCBI Taxonomy" id="490188"/>
    <lineage>
        <taxon>Bacteria</taxon>
        <taxon>Pseudomonadati</taxon>
        <taxon>Pseudomonadota</taxon>
        <taxon>Gammaproteobacteria</taxon>
        <taxon>Nevskiales</taxon>
        <taxon>Nevskiaceae</taxon>
        <taxon>Hydrocarboniphaga</taxon>
    </lineage>
</organism>
<evidence type="ECO:0000256" key="9">
    <source>
        <dbReference type="ARBA" id="ARBA00032554"/>
    </source>
</evidence>
<comment type="similarity">
    <text evidence="1 10">Belongs to the GHMP kinase family. IspE subfamily.</text>
</comment>
<dbReference type="InterPro" id="IPR020568">
    <property type="entry name" value="Ribosomal_Su5_D2-typ_SF"/>
</dbReference>
<dbReference type="PANTHER" id="PTHR43527">
    <property type="entry name" value="4-DIPHOSPHOCYTIDYL-2-C-METHYL-D-ERYTHRITOL KINASE, CHLOROPLASTIC"/>
    <property type="match status" value="1"/>
</dbReference>
<evidence type="ECO:0000256" key="1">
    <source>
        <dbReference type="ARBA" id="ARBA00009684"/>
    </source>
</evidence>
<evidence type="ECO:0000256" key="6">
    <source>
        <dbReference type="ARBA" id="ARBA00022777"/>
    </source>
</evidence>